<dbReference type="KEGG" id="mac:MA_1634"/>
<evidence type="ECO:0000256" key="1">
    <source>
        <dbReference type="ARBA" id="ARBA00022679"/>
    </source>
</evidence>
<organism evidence="3 4">
    <name type="scientific">Methanosarcina acetivorans (strain ATCC 35395 / DSM 2834 / JCM 12185 / C2A)</name>
    <dbReference type="NCBI Taxonomy" id="188937"/>
    <lineage>
        <taxon>Archaea</taxon>
        <taxon>Methanobacteriati</taxon>
        <taxon>Methanobacteriota</taxon>
        <taxon>Stenosarchaea group</taxon>
        <taxon>Methanomicrobia</taxon>
        <taxon>Methanosarcinales</taxon>
        <taxon>Methanosarcinaceae</taxon>
        <taxon>Methanosarcina</taxon>
    </lineage>
</organism>
<dbReference type="Pfam" id="PF13649">
    <property type="entry name" value="Methyltransf_25"/>
    <property type="match status" value="1"/>
</dbReference>
<keyword evidence="1" id="KW-0808">Transferase</keyword>
<proteinExistence type="predicted"/>
<dbReference type="InterPro" id="IPR041698">
    <property type="entry name" value="Methyltransf_25"/>
</dbReference>
<dbReference type="CDD" id="cd02440">
    <property type="entry name" value="AdoMet_MTases"/>
    <property type="match status" value="1"/>
</dbReference>
<dbReference type="GO" id="GO:0008168">
    <property type="term" value="F:methyltransferase activity"/>
    <property type="evidence" value="ECO:0000318"/>
    <property type="project" value="GO_Central"/>
</dbReference>
<dbReference type="EnsemblBacteria" id="AAM05044">
    <property type="protein sequence ID" value="AAM05044"/>
    <property type="gene ID" value="MA_1634"/>
</dbReference>
<name>Q8TQB4_METAC</name>
<dbReference type="PANTHER" id="PTHR43861">
    <property type="entry name" value="TRANS-ACONITATE 2-METHYLTRANSFERASE-RELATED"/>
    <property type="match status" value="1"/>
</dbReference>
<dbReference type="EMBL" id="AE010299">
    <property type="protein sequence ID" value="AAM05044.1"/>
    <property type="molecule type" value="Genomic_DNA"/>
</dbReference>
<feature type="domain" description="Methyltransferase" evidence="2">
    <location>
        <begin position="61"/>
        <end position="153"/>
    </location>
</feature>
<sequence length="226" mass="25579">MRNKSFYGSINTEVARMKYADIDKIYQKVPLEKIPWNSEMPPDALVELVQSEKVRPCKTIDLGCGAGNDAIYLAGQGFEVTGVDSSPTAIKIATENAQKKGVRCRFIVADFLGDLHEVKETFDFGYDWELLHHIFPEDREKYIKNVCNVLKPGALYFSVCFSEKDPQFGEAGKFQKTKLGTTLYFSSESEIRDLLSPYFVIQELKTIEIKAIVGSHYVISALSKRR</sequence>
<dbReference type="STRING" id="188937.MA_1634"/>
<dbReference type="AlphaFoldDB" id="Q8TQB4"/>
<dbReference type="SUPFAM" id="SSF53335">
    <property type="entry name" value="S-adenosyl-L-methionine-dependent methyltransferases"/>
    <property type="match status" value="1"/>
</dbReference>
<accession>Q8TQB4</accession>
<dbReference type="InParanoid" id="Q8TQB4"/>
<dbReference type="Gene3D" id="3.40.50.150">
    <property type="entry name" value="Vaccinia Virus protein VP39"/>
    <property type="match status" value="1"/>
</dbReference>
<gene>
    <name evidence="3" type="ordered locus">MA_1634</name>
</gene>
<dbReference type="HOGENOM" id="CLU_056435_4_3_2"/>
<keyword evidence="4" id="KW-1185">Reference proteome</keyword>
<dbReference type="Proteomes" id="UP000002487">
    <property type="component" value="Chromosome"/>
</dbReference>
<evidence type="ECO:0000259" key="2">
    <source>
        <dbReference type="Pfam" id="PF13649"/>
    </source>
</evidence>
<dbReference type="PhylomeDB" id="Q8TQB4"/>
<evidence type="ECO:0000313" key="3">
    <source>
        <dbReference type="EMBL" id="AAM05044.1"/>
    </source>
</evidence>
<dbReference type="InterPro" id="IPR029063">
    <property type="entry name" value="SAM-dependent_MTases_sf"/>
</dbReference>
<reference evidence="3 4" key="1">
    <citation type="journal article" date="2002" name="Genome Res.">
        <title>The genome of Methanosarcina acetivorans reveals extensive metabolic and physiological diversity.</title>
        <authorList>
            <person name="Galagan J.E."/>
            <person name="Nusbaum C."/>
            <person name="Roy A."/>
            <person name="Endrizzi M.G."/>
            <person name="Macdonald P."/>
            <person name="FitzHugh W."/>
            <person name="Calvo S."/>
            <person name="Engels R."/>
            <person name="Smirnov S."/>
            <person name="Atnoor D."/>
            <person name="Brown A."/>
            <person name="Allen N."/>
            <person name="Naylor J."/>
            <person name="Stange-Thomann N."/>
            <person name="DeArellano K."/>
            <person name="Johnson R."/>
            <person name="Linton L."/>
            <person name="McEwan P."/>
            <person name="McKernan K."/>
            <person name="Talamas J."/>
            <person name="Tirrell A."/>
            <person name="Ye W."/>
            <person name="Zimmer A."/>
            <person name="Barber R.D."/>
            <person name="Cann I."/>
            <person name="Graham D.E."/>
            <person name="Grahame D.A."/>
            <person name="Guss A."/>
            <person name="Hedderich R."/>
            <person name="Ingram-Smith C."/>
            <person name="Kuettner C.H."/>
            <person name="Krzycki J.A."/>
            <person name="Leigh J.A."/>
            <person name="Li W."/>
            <person name="Liu J."/>
            <person name="Mukhopadhyay B."/>
            <person name="Reeve J.N."/>
            <person name="Smith K."/>
            <person name="Springer T.A."/>
            <person name="Umayam L.A."/>
            <person name="White O."/>
            <person name="White R.H."/>
            <person name="de Macario E.C."/>
            <person name="Ferry J.G."/>
            <person name="Jarrell K.F."/>
            <person name="Jing H."/>
            <person name="Macario A.J.L."/>
            <person name="Paulsen I."/>
            <person name="Pritchett M."/>
            <person name="Sowers K.R."/>
            <person name="Swanson R.V."/>
            <person name="Zinder S.H."/>
            <person name="Lander E."/>
            <person name="Metcalf W.W."/>
            <person name="Birren B."/>
        </authorList>
    </citation>
    <scope>NUCLEOTIDE SEQUENCE [LARGE SCALE GENOMIC DNA]</scope>
    <source>
        <strain evidence="4">ATCC 35395 / DSM 2834 / JCM 12185 / C2A</strain>
    </source>
</reference>
<protein>
    <recommendedName>
        <fullName evidence="2">Methyltransferase domain-containing protein</fullName>
    </recommendedName>
</protein>
<evidence type="ECO:0000313" key="4">
    <source>
        <dbReference type="Proteomes" id="UP000002487"/>
    </source>
</evidence>